<reference evidence="3" key="1">
    <citation type="submission" date="2024-06" db="EMBL/GenBank/DDBJ databases">
        <title>Multi-omics analyses provide insights into the biosynthesis of the anticancer antibiotic pleurotin in Hohenbuehelia grisea.</title>
        <authorList>
            <person name="Weaver J.A."/>
            <person name="Alberti F."/>
        </authorList>
    </citation>
    <scope>NUCLEOTIDE SEQUENCE [LARGE SCALE GENOMIC DNA]</scope>
    <source>
        <strain evidence="3">T-177</strain>
    </source>
</reference>
<accession>A0ABR3K0V6</accession>
<dbReference type="EMBL" id="JASNQZ010000001">
    <property type="protein sequence ID" value="KAL0960941.1"/>
    <property type="molecule type" value="Genomic_DNA"/>
</dbReference>
<name>A0ABR3K0V6_9AGAR</name>
<comment type="caution">
    <text evidence="2">The sequence shown here is derived from an EMBL/GenBank/DDBJ whole genome shotgun (WGS) entry which is preliminary data.</text>
</comment>
<feature type="region of interest" description="Disordered" evidence="1">
    <location>
        <begin position="89"/>
        <end position="109"/>
    </location>
</feature>
<keyword evidence="3" id="KW-1185">Reference proteome</keyword>
<evidence type="ECO:0000256" key="1">
    <source>
        <dbReference type="SAM" id="MobiDB-lite"/>
    </source>
</evidence>
<organism evidence="2 3">
    <name type="scientific">Hohenbuehelia grisea</name>
    <dbReference type="NCBI Taxonomy" id="104357"/>
    <lineage>
        <taxon>Eukaryota</taxon>
        <taxon>Fungi</taxon>
        <taxon>Dikarya</taxon>
        <taxon>Basidiomycota</taxon>
        <taxon>Agaricomycotina</taxon>
        <taxon>Agaricomycetes</taxon>
        <taxon>Agaricomycetidae</taxon>
        <taxon>Agaricales</taxon>
        <taxon>Pleurotineae</taxon>
        <taxon>Pleurotaceae</taxon>
        <taxon>Hohenbuehelia</taxon>
    </lineage>
</organism>
<dbReference type="Proteomes" id="UP001556367">
    <property type="component" value="Unassembled WGS sequence"/>
</dbReference>
<protein>
    <submittedName>
        <fullName evidence="2">Uncharacterized protein</fullName>
    </submittedName>
</protein>
<evidence type="ECO:0000313" key="3">
    <source>
        <dbReference type="Proteomes" id="UP001556367"/>
    </source>
</evidence>
<sequence>MVTTSSLVVRARARAGLNGCTAVPVDLRFLELGPRKLTRCVQEDDVSSQASGPAITIGVHPITTSSLIARMASPRWLSQLNGGVRMIGVDSGSRPPQTDTLPADCKTQRSPSPCRSFSYHVPV</sequence>
<evidence type="ECO:0000313" key="2">
    <source>
        <dbReference type="EMBL" id="KAL0960941.1"/>
    </source>
</evidence>
<proteinExistence type="predicted"/>
<gene>
    <name evidence="2" type="ORF">HGRIS_005946</name>
</gene>